<keyword evidence="3" id="KW-1185">Reference proteome</keyword>
<dbReference type="Gene3D" id="3.40.630.30">
    <property type="match status" value="1"/>
</dbReference>
<dbReference type="PANTHER" id="PTHR43259">
    <property type="entry name" value="SPT10P"/>
    <property type="match status" value="1"/>
</dbReference>
<dbReference type="Proteomes" id="UP001267344">
    <property type="component" value="Unassembled WGS sequence"/>
</dbReference>
<proteinExistence type="predicted"/>
<feature type="domain" description="N-acetyltransferase" evidence="1">
    <location>
        <begin position="2"/>
        <end position="153"/>
    </location>
</feature>
<gene>
    <name evidence="2" type="ORF">QJV39_05305</name>
</gene>
<organism evidence="2 3">
    <name type="scientific">Listeria swaminathanii</name>
    <dbReference type="NCBI Taxonomy" id="2713501"/>
    <lineage>
        <taxon>Bacteria</taxon>
        <taxon>Bacillati</taxon>
        <taxon>Bacillota</taxon>
        <taxon>Bacilli</taxon>
        <taxon>Bacillales</taxon>
        <taxon>Listeriaceae</taxon>
        <taxon>Listeria</taxon>
    </lineage>
</organism>
<dbReference type="InterPro" id="IPR052829">
    <property type="entry name" value="N-acetyltransferase_domain"/>
</dbReference>
<dbReference type="RefSeq" id="WP_311174822.1">
    <property type="nucleotide sequence ID" value="NZ_CP156021.1"/>
</dbReference>
<dbReference type="CDD" id="cd04301">
    <property type="entry name" value="NAT_SF"/>
    <property type="match status" value="1"/>
</dbReference>
<evidence type="ECO:0000313" key="3">
    <source>
        <dbReference type="Proteomes" id="UP001267344"/>
    </source>
</evidence>
<dbReference type="InterPro" id="IPR016181">
    <property type="entry name" value="Acyl_CoA_acyltransferase"/>
</dbReference>
<evidence type="ECO:0000313" key="2">
    <source>
        <dbReference type="EMBL" id="MDT0096124.1"/>
    </source>
</evidence>
<evidence type="ECO:0000259" key="1">
    <source>
        <dbReference type="PROSITE" id="PS51186"/>
    </source>
</evidence>
<comment type="caution">
    <text evidence="2">The sequence shown here is derived from an EMBL/GenBank/DDBJ whole genome shotgun (WGS) entry which is preliminary data.</text>
</comment>
<sequence length="153" mass="17284">MLQLQKMTTSDLEDFLSTAIIDYAKEKVEAGTWSVEESLANAQTSFDKLLYDGITTPSEYLYNIVSDEKIGYLWFHVDETLSGKHAFIYDFVIFKAYRGKGYGTKTLAALDTLAKEMHITKIGLHVFAHNQTAIGLYNKVGFQSTDITMAKYL</sequence>
<dbReference type="EMBL" id="JASBAG010000001">
    <property type="protein sequence ID" value="MDT0096124.1"/>
    <property type="molecule type" value="Genomic_DNA"/>
</dbReference>
<dbReference type="Pfam" id="PF00583">
    <property type="entry name" value="Acetyltransf_1"/>
    <property type="match status" value="1"/>
</dbReference>
<protein>
    <submittedName>
        <fullName evidence="2">GNAT family N-acetyltransferase</fullName>
    </submittedName>
</protein>
<dbReference type="GeneID" id="93238519"/>
<dbReference type="SUPFAM" id="SSF55729">
    <property type="entry name" value="Acyl-CoA N-acyltransferases (Nat)"/>
    <property type="match status" value="1"/>
</dbReference>
<name>A0ABU2IDK7_9LIST</name>
<dbReference type="PROSITE" id="PS51186">
    <property type="entry name" value="GNAT"/>
    <property type="match status" value="1"/>
</dbReference>
<reference evidence="2 3" key="1">
    <citation type="submission" date="2023-05" db="EMBL/GenBank/DDBJ databases">
        <title>A Combination of Whole Genome Sequencing and Metagenomics Reveals Diversity of Listeria spp. in Soil Collected from the Nantahala National Forest.</title>
        <authorList>
            <person name="Wang J."/>
            <person name="Schamp C.N."/>
            <person name="Hudson L.K."/>
            <person name="Chaggar H.K."/>
            <person name="Bryan D.W."/>
            <person name="Radosevich M."/>
            <person name="Denes T.G."/>
        </authorList>
    </citation>
    <scope>NUCLEOTIDE SEQUENCE [LARGE SCALE GENOMIC DNA]</scope>
    <source>
        <strain evidence="2 3">UTK S2-0009</strain>
    </source>
</reference>
<dbReference type="InterPro" id="IPR000182">
    <property type="entry name" value="GNAT_dom"/>
</dbReference>
<accession>A0ABU2IDK7</accession>
<dbReference type="PANTHER" id="PTHR43259:SF1">
    <property type="entry name" value="N-ACETYLTRANSFERASE DOMAIN-CONTAINING PROTEIN"/>
    <property type="match status" value="1"/>
</dbReference>